<dbReference type="CDD" id="cd20404">
    <property type="entry name" value="Tudor_Agenet_AtEML-like"/>
    <property type="match status" value="1"/>
</dbReference>
<feature type="compositionally biased region" description="Polar residues" evidence="1">
    <location>
        <begin position="405"/>
        <end position="418"/>
    </location>
</feature>
<dbReference type="HOGENOM" id="CLU_283375_0_0_1"/>
<dbReference type="GO" id="GO:0000978">
    <property type="term" value="F:RNA polymerase II cis-regulatory region sequence-specific DNA binding"/>
    <property type="evidence" value="ECO:0000318"/>
    <property type="project" value="GO_Central"/>
</dbReference>
<dbReference type="eggNOG" id="KOG0048">
    <property type="taxonomic scope" value="Eukaryota"/>
</dbReference>
<dbReference type="Gene3D" id="1.10.10.60">
    <property type="entry name" value="Homeodomain-like"/>
    <property type="match status" value="2"/>
</dbReference>
<feature type="region of interest" description="Disordered" evidence="1">
    <location>
        <begin position="276"/>
        <end position="438"/>
    </location>
</feature>
<feature type="compositionally biased region" description="Basic and acidic residues" evidence="1">
    <location>
        <begin position="44"/>
        <end position="53"/>
    </location>
</feature>
<dbReference type="RefSeq" id="XP_002292176.1">
    <property type="nucleotide sequence ID" value="XM_002292140.1"/>
</dbReference>
<evidence type="ECO:0000259" key="3">
    <source>
        <dbReference type="PROSITE" id="PS51294"/>
    </source>
</evidence>
<feature type="compositionally biased region" description="Polar residues" evidence="1">
    <location>
        <begin position="756"/>
        <end position="766"/>
    </location>
</feature>
<dbReference type="Pfam" id="PF13921">
    <property type="entry name" value="Myb_DNA-bind_6"/>
    <property type="match status" value="1"/>
</dbReference>
<dbReference type="GO" id="GO:0000981">
    <property type="term" value="F:DNA-binding transcription factor activity, RNA polymerase II-specific"/>
    <property type="evidence" value="ECO:0000318"/>
    <property type="project" value="GO_Central"/>
</dbReference>
<feature type="compositionally biased region" description="Basic and acidic residues" evidence="1">
    <location>
        <begin position="1075"/>
        <end position="1085"/>
    </location>
</feature>
<dbReference type="PaxDb" id="35128-Thaps23915"/>
<feature type="compositionally biased region" description="Pro residues" evidence="1">
    <location>
        <begin position="371"/>
        <end position="380"/>
    </location>
</feature>
<dbReference type="InterPro" id="IPR009057">
    <property type="entry name" value="Homeodomain-like_sf"/>
</dbReference>
<dbReference type="PROSITE" id="PS50090">
    <property type="entry name" value="MYB_LIKE"/>
    <property type="match status" value="2"/>
</dbReference>
<feature type="region of interest" description="Disordered" evidence="1">
    <location>
        <begin position="197"/>
        <end position="218"/>
    </location>
</feature>
<evidence type="ECO:0000313" key="5">
    <source>
        <dbReference type="Proteomes" id="UP000001449"/>
    </source>
</evidence>
<feature type="region of interest" description="Disordered" evidence="1">
    <location>
        <begin position="745"/>
        <end position="766"/>
    </location>
</feature>
<organism evidence="4 5">
    <name type="scientific">Thalassiosira pseudonana</name>
    <name type="common">Marine diatom</name>
    <name type="synonym">Cyclotella nana</name>
    <dbReference type="NCBI Taxonomy" id="35128"/>
    <lineage>
        <taxon>Eukaryota</taxon>
        <taxon>Sar</taxon>
        <taxon>Stramenopiles</taxon>
        <taxon>Ochrophyta</taxon>
        <taxon>Bacillariophyta</taxon>
        <taxon>Coscinodiscophyceae</taxon>
        <taxon>Thalassiosirophycidae</taxon>
        <taxon>Thalassiosirales</taxon>
        <taxon>Thalassiosiraceae</taxon>
        <taxon>Thalassiosira</taxon>
    </lineage>
</organism>
<proteinExistence type="predicted"/>
<dbReference type="KEGG" id="tps:THAPSDRAFT_23915"/>
<dbReference type="PANTHER" id="PTHR45614:SF232">
    <property type="entry name" value="TRANSCRIPTION FACTOR MYB3R-2"/>
    <property type="match status" value="1"/>
</dbReference>
<keyword evidence="5" id="KW-1185">Reference proteome</keyword>
<name>B8C7R6_THAPS</name>
<feature type="compositionally biased region" description="Polar residues" evidence="1">
    <location>
        <begin position="332"/>
        <end position="347"/>
    </location>
</feature>
<feature type="region of interest" description="Disordered" evidence="1">
    <location>
        <begin position="1"/>
        <end position="56"/>
    </location>
</feature>
<dbReference type="InterPro" id="IPR001005">
    <property type="entry name" value="SANT/Myb"/>
</dbReference>
<dbReference type="AlphaFoldDB" id="B8C7R6"/>
<dbReference type="GeneID" id="7449263"/>
<dbReference type="InterPro" id="IPR017930">
    <property type="entry name" value="Myb_dom"/>
</dbReference>
<dbReference type="GO" id="GO:0006355">
    <property type="term" value="P:regulation of DNA-templated transcription"/>
    <property type="evidence" value="ECO:0000318"/>
    <property type="project" value="GO_Central"/>
</dbReference>
<reference evidence="4 5" key="1">
    <citation type="journal article" date="2004" name="Science">
        <title>The genome of the diatom Thalassiosira pseudonana: ecology, evolution, and metabolism.</title>
        <authorList>
            <person name="Armbrust E.V."/>
            <person name="Berges J.A."/>
            <person name="Bowler C."/>
            <person name="Green B.R."/>
            <person name="Martinez D."/>
            <person name="Putnam N.H."/>
            <person name="Zhou S."/>
            <person name="Allen A.E."/>
            <person name="Apt K.E."/>
            <person name="Bechner M."/>
            <person name="Brzezinski M.A."/>
            <person name="Chaal B.K."/>
            <person name="Chiovitti A."/>
            <person name="Davis A.K."/>
            <person name="Demarest M.S."/>
            <person name="Detter J.C."/>
            <person name="Glavina T."/>
            <person name="Goodstein D."/>
            <person name="Hadi M.Z."/>
            <person name="Hellsten U."/>
            <person name="Hildebrand M."/>
            <person name="Jenkins B.D."/>
            <person name="Jurka J."/>
            <person name="Kapitonov V.V."/>
            <person name="Kroger N."/>
            <person name="Lau W.W."/>
            <person name="Lane T.W."/>
            <person name="Larimer F.W."/>
            <person name="Lippmeier J.C."/>
            <person name="Lucas S."/>
            <person name="Medina M."/>
            <person name="Montsant A."/>
            <person name="Obornik M."/>
            <person name="Parker M.S."/>
            <person name="Palenik B."/>
            <person name="Pazour G.J."/>
            <person name="Richardson P.M."/>
            <person name="Rynearson T.A."/>
            <person name="Saito M.A."/>
            <person name="Schwartz D.C."/>
            <person name="Thamatrakoln K."/>
            <person name="Valentin K."/>
            <person name="Vardi A."/>
            <person name="Wilkerson F.P."/>
            <person name="Rokhsar D.S."/>
        </authorList>
    </citation>
    <scope>NUCLEOTIDE SEQUENCE [LARGE SCALE GENOMIC DNA]</scope>
    <source>
        <strain evidence="4 5">CCMP1335</strain>
    </source>
</reference>
<evidence type="ECO:0000259" key="2">
    <source>
        <dbReference type="PROSITE" id="PS50090"/>
    </source>
</evidence>
<evidence type="ECO:0000313" key="4">
    <source>
        <dbReference type="EMBL" id="EED90151.1"/>
    </source>
</evidence>
<feature type="domain" description="Myb-like" evidence="2">
    <location>
        <begin position="485"/>
        <end position="535"/>
    </location>
</feature>
<dbReference type="InParanoid" id="B8C7R6"/>
<accession>B8C7R6</accession>
<dbReference type="Gene3D" id="2.30.30.140">
    <property type="match status" value="1"/>
</dbReference>
<dbReference type="InterPro" id="IPR050560">
    <property type="entry name" value="MYB_TF"/>
</dbReference>
<dbReference type="SMART" id="SM00717">
    <property type="entry name" value="SANT"/>
    <property type="match status" value="2"/>
</dbReference>
<evidence type="ECO:0008006" key="6">
    <source>
        <dbReference type="Google" id="ProtNLM"/>
    </source>
</evidence>
<dbReference type="EMBL" id="CM000645">
    <property type="protein sequence ID" value="EED90151.1"/>
    <property type="molecule type" value="Genomic_DNA"/>
</dbReference>
<dbReference type="PANTHER" id="PTHR45614">
    <property type="entry name" value="MYB PROTEIN-RELATED"/>
    <property type="match status" value="1"/>
</dbReference>
<gene>
    <name evidence="4" type="ORF">THAPSDRAFT_23915</name>
</gene>
<evidence type="ECO:0000256" key="1">
    <source>
        <dbReference type="SAM" id="MobiDB-lite"/>
    </source>
</evidence>
<protein>
    <recommendedName>
        <fullName evidence="6">MYB DNA binding protein/ transcription factor-like protein</fullName>
    </recommendedName>
</protein>
<feature type="region of interest" description="Disordered" evidence="1">
    <location>
        <begin position="1048"/>
        <end position="1085"/>
    </location>
</feature>
<sequence>MTVTDKPIDEHEDPSQEFDPPPSKKLKKQPLSAVKGKGGATVDEQSRGADRGNGKRGALPALLCAGCGASDNAPESSLLLFDDPEEDEKDALDKEEVRYCPQCMTNKKVRVFWPVDQQWYIATVQQYNPSTLEHLLQYPDGDTEWVRIGEDHTTNTGYKEYFNALKGSASGESGLKASLSGISFAFSGLGARSMSQGLALPETEEEKPLRSKQPLKKHSLQLLPLDRTASSMSSFGFNSGGIGRLPSFALDGRGVGGPGAHPPYQLIDPAFTHSFSSRKAGEVPPMDLRGGKGGPDRGSWDPRFPPHRQSAYRVGHPHEPYSYGYPPHQRSEQSGTNRPPHRPSQQYPPGYYEGSMPPHLYPPYHAGDGSRPPPPPPPSSSEPSRISPANPSDRKRKDTKHPSEKQSPPRASSNSGSTSPPPVVLGENGKPKKAPTVAWTKDEDEHLLDIVLQMKHPLKWSLISSTLNSDRTGKQCRERYVNHLNPRLKNTDWTPTEDATIWRLYATVGSQWAKMSKVIPGRTDNGIKNRFHNLKRQLDREEESRVRAPRPENYELKVRVETIPDISNKINSPIEQLWNVKVGIGKIAAKTSAMTYEEEESGAVRNDSETPRAAKFGPFYEVSEEPVQCMRCAMFVPSVQCGSDVCSKTGWCRMCTRVASMHLGGDTLRECLNLRKIQDQDRDVVDEMESSLFTSTILGGKEGGFHLLARSLPPACFIVGTPDDLPRNVKSTAVSHSVKTSNTVITTTSDKENIKPSPNQQPTNLSNGNDLADFLQDICWEETWQLDGTATSVDAQEPVQQWCEDDALLYWIEEFNKPEMTNQLYRLSNASSSQSQSILYYVDFVHVGKCAVRDADGGYDLSCGGGRCKGCMSSQYLDAFRNCASVDMLLTLHRAISSMTDGVFSAEEMLVPAVVVNGRPRCPLPPRPSKPASNEKQYFYEGCCWTLLTGRWFSIPWDTEQTTKVTQLSDGLEERVESLFEELAKLKLKGAIGSAFVDGGFKYYGSDATIKERVSVLEEKREAELAIKEETCLKRKRVLEEKRKAEHAKRLKRKHALEEEKRKAEHAKRLKKKHALEEEKCKAEEEKLPKWERAMEVRSV</sequence>
<dbReference type="GO" id="GO:0005634">
    <property type="term" value="C:nucleus"/>
    <property type="evidence" value="ECO:0000318"/>
    <property type="project" value="GO_Central"/>
</dbReference>
<dbReference type="SUPFAM" id="SSF46689">
    <property type="entry name" value="Homeodomain-like"/>
    <property type="match status" value="1"/>
</dbReference>
<dbReference type="Proteomes" id="UP000001449">
    <property type="component" value="Chromosome 9"/>
</dbReference>
<feature type="domain" description="Myb-like" evidence="2">
    <location>
        <begin position="439"/>
        <end position="484"/>
    </location>
</feature>
<feature type="compositionally biased region" description="Basic residues" evidence="1">
    <location>
        <begin position="1064"/>
        <end position="1074"/>
    </location>
</feature>
<dbReference type="CDD" id="cd00167">
    <property type="entry name" value="SANT"/>
    <property type="match status" value="2"/>
</dbReference>
<dbReference type="PROSITE" id="PS51294">
    <property type="entry name" value="HTH_MYB"/>
    <property type="match status" value="1"/>
</dbReference>
<reference evidence="4 5" key="2">
    <citation type="journal article" date="2008" name="Nature">
        <title>The Phaeodactylum genome reveals the evolutionary history of diatom genomes.</title>
        <authorList>
            <person name="Bowler C."/>
            <person name="Allen A.E."/>
            <person name="Badger J.H."/>
            <person name="Grimwood J."/>
            <person name="Jabbari K."/>
            <person name="Kuo A."/>
            <person name="Maheswari U."/>
            <person name="Martens C."/>
            <person name="Maumus F."/>
            <person name="Otillar R.P."/>
            <person name="Rayko E."/>
            <person name="Salamov A."/>
            <person name="Vandepoele K."/>
            <person name="Beszteri B."/>
            <person name="Gruber A."/>
            <person name="Heijde M."/>
            <person name="Katinka M."/>
            <person name="Mock T."/>
            <person name="Valentin K."/>
            <person name="Verret F."/>
            <person name="Berges J.A."/>
            <person name="Brownlee C."/>
            <person name="Cadoret J.P."/>
            <person name="Chiovitti A."/>
            <person name="Choi C.J."/>
            <person name="Coesel S."/>
            <person name="De Martino A."/>
            <person name="Detter J.C."/>
            <person name="Durkin C."/>
            <person name="Falciatore A."/>
            <person name="Fournet J."/>
            <person name="Haruta M."/>
            <person name="Huysman M.J."/>
            <person name="Jenkins B.D."/>
            <person name="Jiroutova K."/>
            <person name="Jorgensen R.E."/>
            <person name="Joubert Y."/>
            <person name="Kaplan A."/>
            <person name="Kroger N."/>
            <person name="Kroth P.G."/>
            <person name="La Roche J."/>
            <person name="Lindquist E."/>
            <person name="Lommer M."/>
            <person name="Martin-Jezequel V."/>
            <person name="Lopez P.J."/>
            <person name="Lucas S."/>
            <person name="Mangogna M."/>
            <person name="McGinnis K."/>
            <person name="Medlin L.K."/>
            <person name="Montsant A."/>
            <person name="Oudot-Le Secq M.P."/>
            <person name="Napoli C."/>
            <person name="Obornik M."/>
            <person name="Parker M.S."/>
            <person name="Petit J.L."/>
            <person name="Porcel B.M."/>
            <person name="Poulsen N."/>
            <person name="Robison M."/>
            <person name="Rychlewski L."/>
            <person name="Rynearson T.A."/>
            <person name="Schmutz J."/>
            <person name="Shapiro H."/>
            <person name="Siaut M."/>
            <person name="Stanley M."/>
            <person name="Sussman M.R."/>
            <person name="Taylor A.R."/>
            <person name="Vardi A."/>
            <person name="von Dassow P."/>
            <person name="Vyverman W."/>
            <person name="Willis A."/>
            <person name="Wyrwicz L.S."/>
            <person name="Rokhsar D.S."/>
            <person name="Weissenbach J."/>
            <person name="Armbrust E.V."/>
            <person name="Green B.R."/>
            <person name="Van de Peer Y."/>
            <person name="Grigoriev I.V."/>
        </authorList>
    </citation>
    <scope>NUCLEOTIDE SEQUENCE [LARGE SCALE GENOMIC DNA]</scope>
    <source>
        <strain evidence="4 5">CCMP1335</strain>
    </source>
</reference>
<feature type="domain" description="HTH myb-type" evidence="3">
    <location>
        <begin position="485"/>
        <end position="539"/>
    </location>
</feature>
<feature type="compositionally biased region" description="Basic and acidic residues" evidence="1">
    <location>
        <begin position="392"/>
        <end position="404"/>
    </location>
</feature>